<dbReference type="PANTHER" id="PTHR11567">
    <property type="entry name" value="ACID PHOSPHATASE-RELATED"/>
    <property type="match status" value="1"/>
</dbReference>
<dbReference type="InterPro" id="IPR029033">
    <property type="entry name" value="His_PPase_superfam"/>
</dbReference>
<reference evidence="6 7" key="1">
    <citation type="journal article" date="2022" name="Nat. Ecol. Evol.">
        <title>A masculinizing supergene underlies an exaggerated male reproductive morph in a spider.</title>
        <authorList>
            <person name="Hendrickx F."/>
            <person name="De Corte Z."/>
            <person name="Sonet G."/>
            <person name="Van Belleghem S.M."/>
            <person name="Kostlbacher S."/>
            <person name="Vangestel C."/>
        </authorList>
    </citation>
    <scope>NUCLEOTIDE SEQUENCE [LARGE SCALE GENOMIC DNA]</scope>
    <source>
        <strain evidence="6">W744_W776</strain>
    </source>
</reference>
<comment type="catalytic activity">
    <reaction evidence="3">
        <text>3-O-[beta-D-GlcA-(1-&gt;3)-beta-D-Gal-(1-&gt;3)-beta-D-Gal-(1-&gt;4)-beta-D-2-O-P-Xyl]-L-seryl-[protein] + H2O = 3-O-(beta-D-GlcA-(1-&gt;3)-beta-D-Gal-(1-&gt;3)-beta-D-Gal-(1-&gt;4)-beta-D-Xyl)-L-seryl-[protein] + phosphate</text>
        <dbReference type="Rhea" id="RHEA:56512"/>
        <dbReference type="Rhea" id="RHEA-COMP:12573"/>
        <dbReference type="Rhea" id="RHEA-COMP:14559"/>
        <dbReference type="ChEBI" id="CHEBI:15377"/>
        <dbReference type="ChEBI" id="CHEBI:43474"/>
        <dbReference type="ChEBI" id="CHEBI:132093"/>
        <dbReference type="ChEBI" id="CHEBI:140495"/>
    </reaction>
</comment>
<dbReference type="GO" id="GO:0016791">
    <property type="term" value="F:phosphatase activity"/>
    <property type="evidence" value="ECO:0007669"/>
    <property type="project" value="TreeGrafter"/>
</dbReference>
<evidence type="ECO:0000256" key="5">
    <source>
        <dbReference type="ARBA" id="ARBA00041499"/>
    </source>
</evidence>
<protein>
    <recommendedName>
        <fullName evidence="4">2-phosphoxylose phosphatase 1</fullName>
    </recommendedName>
    <alternativeName>
        <fullName evidence="5">Acid phosphatase-like protein 2</fullName>
    </alternativeName>
</protein>
<evidence type="ECO:0000256" key="1">
    <source>
        <dbReference type="ARBA" id="ARBA00005375"/>
    </source>
</evidence>
<accession>A0AAV6V8A1</accession>
<sequence>MYEVKRYCNPPSSIKRRDEDELTLLGANQQLILGKALKEAYNDEHGLLNQNWKSSNINVYSSFYPRTFQSGIAFLFGFLPQFKLADISVRPSPGIIFCMSEYYCQCPLARYLAQQERRLRYQFLLTDRKTVKTVQKLMGILQSYTEQYLFPDAFHMLDSLMLYACHKAPLPCIPGTNTCATFEDLHTLITHTIWVEKQLMANSTMKTYSIIKSQGLLMHLIDKIQNSIHGKDPTRFLLYSAHDLTLSPLLSVLGIHQNGVVPYASHMTFEIFSITEDSSAQYGLRIVYKGKDVTKQVSFCKPYFESSKTWRSALQRKFCPLESFFEFVVHLVPSTGHASYKALCNLHI</sequence>
<dbReference type="InterPro" id="IPR050645">
    <property type="entry name" value="Histidine_acid_phosphatase"/>
</dbReference>
<dbReference type="EMBL" id="JAFNEN010000132">
    <property type="protein sequence ID" value="KAG8192960.1"/>
    <property type="molecule type" value="Genomic_DNA"/>
</dbReference>
<evidence type="ECO:0000313" key="7">
    <source>
        <dbReference type="Proteomes" id="UP000827092"/>
    </source>
</evidence>
<dbReference type="PANTHER" id="PTHR11567:SF110">
    <property type="entry name" value="2-PHOSPHOXYLOSE PHOSPHATASE 1"/>
    <property type="match status" value="1"/>
</dbReference>
<dbReference type="AlphaFoldDB" id="A0AAV6V8A1"/>
<evidence type="ECO:0000256" key="3">
    <source>
        <dbReference type="ARBA" id="ARBA00036311"/>
    </source>
</evidence>
<keyword evidence="2" id="KW-0378">Hydrolase</keyword>
<keyword evidence="7" id="KW-1185">Reference proteome</keyword>
<dbReference type="InterPro" id="IPR000560">
    <property type="entry name" value="His_Pase_clade-2"/>
</dbReference>
<gene>
    <name evidence="6" type="ORF">JTE90_028083</name>
</gene>
<dbReference type="Gene3D" id="3.40.50.1240">
    <property type="entry name" value="Phosphoglycerate mutase-like"/>
    <property type="match status" value="1"/>
</dbReference>
<dbReference type="GO" id="GO:0006024">
    <property type="term" value="P:glycosaminoglycan biosynthetic process"/>
    <property type="evidence" value="ECO:0007669"/>
    <property type="project" value="TreeGrafter"/>
</dbReference>
<proteinExistence type="inferred from homology"/>
<organism evidence="6 7">
    <name type="scientific">Oedothorax gibbosus</name>
    <dbReference type="NCBI Taxonomy" id="931172"/>
    <lineage>
        <taxon>Eukaryota</taxon>
        <taxon>Metazoa</taxon>
        <taxon>Ecdysozoa</taxon>
        <taxon>Arthropoda</taxon>
        <taxon>Chelicerata</taxon>
        <taxon>Arachnida</taxon>
        <taxon>Araneae</taxon>
        <taxon>Araneomorphae</taxon>
        <taxon>Entelegynae</taxon>
        <taxon>Araneoidea</taxon>
        <taxon>Linyphiidae</taxon>
        <taxon>Erigoninae</taxon>
        <taxon>Oedothorax</taxon>
    </lineage>
</organism>
<dbReference type="GO" id="GO:0005794">
    <property type="term" value="C:Golgi apparatus"/>
    <property type="evidence" value="ECO:0007669"/>
    <property type="project" value="TreeGrafter"/>
</dbReference>
<comment type="caution">
    <text evidence="6">The sequence shown here is derived from an EMBL/GenBank/DDBJ whole genome shotgun (WGS) entry which is preliminary data.</text>
</comment>
<comment type="similarity">
    <text evidence="1">Belongs to the histidine acid phosphatase family.</text>
</comment>
<dbReference type="Pfam" id="PF00328">
    <property type="entry name" value="His_Phos_2"/>
    <property type="match status" value="1"/>
</dbReference>
<dbReference type="Proteomes" id="UP000827092">
    <property type="component" value="Unassembled WGS sequence"/>
</dbReference>
<evidence type="ECO:0000256" key="2">
    <source>
        <dbReference type="ARBA" id="ARBA00022801"/>
    </source>
</evidence>
<evidence type="ECO:0000313" key="6">
    <source>
        <dbReference type="EMBL" id="KAG8192960.1"/>
    </source>
</evidence>
<dbReference type="CDD" id="cd07061">
    <property type="entry name" value="HP_HAP_like"/>
    <property type="match status" value="1"/>
</dbReference>
<dbReference type="GO" id="GO:0050650">
    <property type="term" value="P:chondroitin sulfate proteoglycan biosynthetic process"/>
    <property type="evidence" value="ECO:0007669"/>
    <property type="project" value="TreeGrafter"/>
</dbReference>
<dbReference type="SUPFAM" id="SSF53254">
    <property type="entry name" value="Phosphoglycerate mutase-like"/>
    <property type="match status" value="1"/>
</dbReference>
<name>A0AAV6V8A1_9ARAC</name>
<evidence type="ECO:0000256" key="4">
    <source>
        <dbReference type="ARBA" id="ARBA00040357"/>
    </source>
</evidence>